<keyword evidence="10" id="KW-1185">Reference proteome</keyword>
<evidence type="ECO:0000259" key="8">
    <source>
        <dbReference type="PROSITE" id="PS50102"/>
    </source>
</evidence>
<feature type="region of interest" description="Disordered" evidence="7">
    <location>
        <begin position="1"/>
        <end position="165"/>
    </location>
</feature>
<dbReference type="GO" id="GO:0000398">
    <property type="term" value="P:mRNA splicing, via spliceosome"/>
    <property type="evidence" value="ECO:0007669"/>
    <property type="project" value="TreeGrafter"/>
</dbReference>
<dbReference type="PROSITE" id="PS50102">
    <property type="entry name" value="RRM"/>
    <property type="match status" value="1"/>
</dbReference>
<dbReference type="InterPro" id="IPR035979">
    <property type="entry name" value="RBD_domain_sf"/>
</dbReference>
<dbReference type="Pfam" id="PF00076">
    <property type="entry name" value="RRM_1"/>
    <property type="match status" value="1"/>
</dbReference>
<evidence type="ECO:0000256" key="4">
    <source>
        <dbReference type="ARBA" id="ARBA00023187"/>
    </source>
</evidence>
<dbReference type="InterPro" id="IPR034201">
    <property type="entry name" value="RNPS1_RRM"/>
</dbReference>
<keyword evidence="5" id="KW-0539">Nucleus</keyword>
<evidence type="ECO:0000313" key="10">
    <source>
        <dbReference type="Proteomes" id="UP000054783"/>
    </source>
</evidence>
<feature type="domain" description="RRM" evidence="8">
    <location>
        <begin position="160"/>
        <end position="237"/>
    </location>
</feature>
<dbReference type="OrthoDB" id="252020at2759"/>
<dbReference type="SUPFAM" id="SSF54928">
    <property type="entry name" value="RNA-binding domain, RBD"/>
    <property type="match status" value="1"/>
</dbReference>
<gene>
    <name evidence="9" type="primary">rnps1-a</name>
    <name evidence="9" type="ORF">T12_4797</name>
</gene>
<dbReference type="SMART" id="SM00360">
    <property type="entry name" value="RRM"/>
    <property type="match status" value="1"/>
</dbReference>
<feature type="compositionally biased region" description="Low complexity" evidence="7">
    <location>
        <begin position="15"/>
        <end position="62"/>
    </location>
</feature>
<evidence type="ECO:0000256" key="6">
    <source>
        <dbReference type="PROSITE-ProRule" id="PRU00176"/>
    </source>
</evidence>
<dbReference type="Proteomes" id="UP000054783">
    <property type="component" value="Unassembled WGS sequence"/>
</dbReference>
<feature type="region of interest" description="Disordered" evidence="7">
    <location>
        <begin position="240"/>
        <end position="271"/>
    </location>
</feature>
<reference evidence="9 10" key="1">
    <citation type="submission" date="2015-01" db="EMBL/GenBank/DDBJ databases">
        <title>Evolution of Trichinella species and genotypes.</title>
        <authorList>
            <person name="Korhonen P.K."/>
            <person name="Edoardo P."/>
            <person name="Giuseppe L.R."/>
            <person name="Gasser R.B."/>
        </authorList>
    </citation>
    <scope>NUCLEOTIDE SEQUENCE [LARGE SCALE GENOMIC DNA]</scope>
    <source>
        <strain evidence="9">ISS2496</strain>
    </source>
</reference>
<dbReference type="GO" id="GO:0005737">
    <property type="term" value="C:cytoplasm"/>
    <property type="evidence" value="ECO:0007669"/>
    <property type="project" value="TreeGrafter"/>
</dbReference>
<evidence type="ECO:0000256" key="1">
    <source>
        <dbReference type="ARBA" id="ARBA00004123"/>
    </source>
</evidence>
<evidence type="ECO:0000256" key="2">
    <source>
        <dbReference type="ARBA" id="ARBA00022664"/>
    </source>
</evidence>
<feature type="non-terminal residue" evidence="9">
    <location>
        <position position="365"/>
    </location>
</feature>
<proteinExistence type="predicted"/>
<dbReference type="InterPro" id="IPR000504">
    <property type="entry name" value="RRM_dom"/>
</dbReference>
<accession>A0A0V0ZIU9</accession>
<protein>
    <submittedName>
        <fullName evidence="9">RNA-binding protein with serine-rich domain 1-A</fullName>
    </submittedName>
</protein>
<dbReference type="AlphaFoldDB" id="A0A0V0ZIU9"/>
<feature type="compositionally biased region" description="Basic residues" evidence="7">
    <location>
        <begin position="63"/>
        <end position="110"/>
    </location>
</feature>
<dbReference type="CDD" id="cd12365">
    <property type="entry name" value="RRM_RNPS1"/>
    <property type="match status" value="1"/>
</dbReference>
<comment type="subcellular location">
    <subcellularLocation>
        <location evidence="1">Nucleus</location>
    </subcellularLocation>
</comment>
<comment type="caution">
    <text evidence="9">The sequence shown here is derived from an EMBL/GenBank/DDBJ whole genome shotgun (WGS) entry which is preliminary data.</text>
</comment>
<sequence>MTEHNLKSRRRRSRSSSSKTSESSGSETGSDSTSKSSTESSSRSSDSSRSSSGSSGSSTSSRSRSRNKRRSITPKRKESRRQAHSPIRSRGRHDARRRSRDRSVNRRRRSSSGSSGQNGDVRRRRRRDSGRDADRTRRDDRKKDVVEKEHPKKQESPKPTNLRVGNLTKNVTKDHVFEIFSVYGPLKSVDMPLGKFNINRGFAFVQYESGEDAEKAQKHMDGGQIDGNDVSVVPAVAKPVIRPSPPRYGGSRATGRLRGSGNWRRSPKNNPHRSCEKLRAFIRQSCVSRISSSLTSPRSCLFKQPNSKPIIFYIFRPAEPPTDAAKHVEENRRRRDHPEPCDKVVDFTEHNKDVIFCKICNRYFL</sequence>
<keyword evidence="4" id="KW-0508">mRNA splicing</keyword>
<dbReference type="Gene3D" id="3.30.70.330">
    <property type="match status" value="1"/>
</dbReference>
<dbReference type="GO" id="GO:0003723">
    <property type="term" value="F:RNA binding"/>
    <property type="evidence" value="ECO:0007669"/>
    <property type="project" value="UniProtKB-UniRule"/>
</dbReference>
<dbReference type="PANTHER" id="PTHR15481:SF0">
    <property type="entry name" value="LD23870P-RELATED"/>
    <property type="match status" value="1"/>
</dbReference>
<keyword evidence="2" id="KW-0507">mRNA processing</keyword>
<evidence type="ECO:0000256" key="3">
    <source>
        <dbReference type="ARBA" id="ARBA00022884"/>
    </source>
</evidence>
<keyword evidence="3 6" id="KW-0694">RNA-binding</keyword>
<dbReference type="GO" id="GO:0061574">
    <property type="term" value="C:ASAP complex"/>
    <property type="evidence" value="ECO:0007669"/>
    <property type="project" value="TreeGrafter"/>
</dbReference>
<dbReference type="PANTHER" id="PTHR15481">
    <property type="entry name" value="RIBONUCLEIC ACID BINDING PROTEIN S1"/>
    <property type="match status" value="1"/>
</dbReference>
<organism evidence="9 10">
    <name type="scientific">Trichinella patagoniensis</name>
    <dbReference type="NCBI Taxonomy" id="990121"/>
    <lineage>
        <taxon>Eukaryota</taxon>
        <taxon>Metazoa</taxon>
        <taxon>Ecdysozoa</taxon>
        <taxon>Nematoda</taxon>
        <taxon>Enoplea</taxon>
        <taxon>Dorylaimia</taxon>
        <taxon>Trichinellida</taxon>
        <taxon>Trichinellidae</taxon>
        <taxon>Trichinella</taxon>
    </lineage>
</organism>
<evidence type="ECO:0000313" key="9">
    <source>
        <dbReference type="EMBL" id="KRY12566.1"/>
    </source>
</evidence>
<evidence type="ECO:0000256" key="7">
    <source>
        <dbReference type="SAM" id="MobiDB-lite"/>
    </source>
</evidence>
<dbReference type="InterPro" id="IPR012677">
    <property type="entry name" value="Nucleotide-bd_a/b_plait_sf"/>
</dbReference>
<dbReference type="EMBL" id="JYDQ01000162">
    <property type="protein sequence ID" value="KRY12566.1"/>
    <property type="molecule type" value="Genomic_DNA"/>
</dbReference>
<dbReference type="GO" id="GO:0005654">
    <property type="term" value="C:nucleoplasm"/>
    <property type="evidence" value="ECO:0007669"/>
    <property type="project" value="TreeGrafter"/>
</dbReference>
<feature type="compositionally biased region" description="Basic and acidic residues" evidence="7">
    <location>
        <begin position="129"/>
        <end position="156"/>
    </location>
</feature>
<name>A0A0V0ZIU9_9BILA</name>
<evidence type="ECO:0000256" key="5">
    <source>
        <dbReference type="ARBA" id="ARBA00023242"/>
    </source>
</evidence>